<reference evidence="6 7" key="1">
    <citation type="submission" date="2020-07" db="EMBL/GenBank/DDBJ databases">
        <title>Thermogemmata thermophila gen. nov., sp. nov., a novel moderate thermophilic planctomycete from a Kamchatka hot spring.</title>
        <authorList>
            <person name="Elcheninov A.G."/>
            <person name="Podosokorskaya O.A."/>
            <person name="Kovaleva O.L."/>
            <person name="Novikov A."/>
            <person name="Bonch-Osmolovskaya E.A."/>
            <person name="Toshchakov S.V."/>
            <person name="Kublanov I.V."/>
        </authorList>
    </citation>
    <scope>NUCLEOTIDE SEQUENCE [LARGE SCALE GENOMIC DNA]</scope>
    <source>
        <strain evidence="6 7">2918</strain>
    </source>
</reference>
<organism evidence="6 7">
    <name type="scientific">Thermogemmata fonticola</name>
    <dbReference type="NCBI Taxonomy" id="2755323"/>
    <lineage>
        <taxon>Bacteria</taxon>
        <taxon>Pseudomonadati</taxon>
        <taxon>Planctomycetota</taxon>
        <taxon>Planctomycetia</taxon>
        <taxon>Gemmatales</taxon>
        <taxon>Gemmataceae</taxon>
        <taxon>Thermogemmata</taxon>
    </lineage>
</organism>
<evidence type="ECO:0000313" key="7">
    <source>
        <dbReference type="Proteomes" id="UP000542342"/>
    </source>
</evidence>
<dbReference type="GO" id="GO:0020037">
    <property type="term" value="F:heme binding"/>
    <property type="evidence" value="ECO:0007669"/>
    <property type="project" value="InterPro"/>
</dbReference>
<evidence type="ECO:0000256" key="2">
    <source>
        <dbReference type="ARBA" id="ARBA00022723"/>
    </source>
</evidence>
<keyword evidence="3 4" id="KW-0408">Iron</keyword>
<dbReference type="Gene3D" id="3.40.50.880">
    <property type="match status" value="1"/>
</dbReference>
<dbReference type="SUPFAM" id="SSF52317">
    <property type="entry name" value="Class I glutamine amidotransferase-like"/>
    <property type="match status" value="1"/>
</dbReference>
<dbReference type="SUPFAM" id="SSF46626">
    <property type="entry name" value="Cytochrome c"/>
    <property type="match status" value="1"/>
</dbReference>
<dbReference type="PANTHER" id="PTHR33546">
    <property type="entry name" value="LARGE, MULTIFUNCTIONAL SECRETED PROTEIN-RELATED"/>
    <property type="match status" value="1"/>
</dbReference>
<dbReference type="PANTHER" id="PTHR33546:SF1">
    <property type="entry name" value="LARGE, MULTIFUNCTIONAL SECRETED PROTEIN"/>
    <property type="match status" value="1"/>
</dbReference>
<dbReference type="InterPro" id="IPR055557">
    <property type="entry name" value="DUF7133"/>
</dbReference>
<dbReference type="InterPro" id="IPR009056">
    <property type="entry name" value="Cyt_c-like_dom"/>
</dbReference>
<dbReference type="Pfam" id="PF06283">
    <property type="entry name" value="ThuA"/>
    <property type="match status" value="1"/>
</dbReference>
<dbReference type="NCBIfam" id="TIGR02604">
    <property type="entry name" value="Piru_Ver_Nterm"/>
    <property type="match status" value="1"/>
</dbReference>
<dbReference type="InterPro" id="IPR016024">
    <property type="entry name" value="ARM-type_fold"/>
</dbReference>
<protein>
    <submittedName>
        <fullName evidence="6">ThuA domain-containing protein</fullName>
    </submittedName>
</protein>
<dbReference type="GO" id="GO:0046872">
    <property type="term" value="F:metal ion binding"/>
    <property type="evidence" value="ECO:0007669"/>
    <property type="project" value="UniProtKB-KW"/>
</dbReference>
<accession>A0A7V8VCB2</accession>
<dbReference type="Gene3D" id="1.10.760.10">
    <property type="entry name" value="Cytochrome c-like domain"/>
    <property type="match status" value="1"/>
</dbReference>
<dbReference type="Gene3D" id="1.25.10.10">
    <property type="entry name" value="Leucine-rich Repeat Variant"/>
    <property type="match status" value="1"/>
</dbReference>
<dbReference type="SUPFAM" id="SSF63829">
    <property type="entry name" value="Calcium-dependent phosphotriesterase"/>
    <property type="match status" value="1"/>
</dbReference>
<dbReference type="InterPro" id="IPR013427">
    <property type="entry name" value="Haem-bd_dom_put"/>
</dbReference>
<dbReference type="GO" id="GO:0009055">
    <property type="term" value="F:electron transfer activity"/>
    <property type="evidence" value="ECO:0007669"/>
    <property type="project" value="InterPro"/>
</dbReference>
<evidence type="ECO:0000256" key="3">
    <source>
        <dbReference type="ARBA" id="ARBA00023004"/>
    </source>
</evidence>
<dbReference type="InterPro" id="IPR029062">
    <property type="entry name" value="Class_I_gatase-like"/>
</dbReference>
<dbReference type="Gene3D" id="2.120.10.30">
    <property type="entry name" value="TolB, C-terminal domain"/>
    <property type="match status" value="1"/>
</dbReference>
<feature type="domain" description="Cytochrome c" evidence="5">
    <location>
        <begin position="1137"/>
        <end position="1270"/>
    </location>
</feature>
<dbReference type="EMBL" id="JACEFB010000002">
    <property type="protein sequence ID" value="MBA2225433.1"/>
    <property type="molecule type" value="Genomic_DNA"/>
</dbReference>
<dbReference type="InterPro" id="IPR011989">
    <property type="entry name" value="ARM-like"/>
</dbReference>
<dbReference type="RefSeq" id="WP_194536858.1">
    <property type="nucleotide sequence ID" value="NZ_JACEFB010000002.1"/>
</dbReference>
<keyword evidence="1 4" id="KW-0349">Heme</keyword>
<dbReference type="Pfam" id="PF23500">
    <property type="entry name" value="DUF7133"/>
    <property type="match status" value="1"/>
</dbReference>
<dbReference type="SUPFAM" id="SSF48371">
    <property type="entry name" value="ARM repeat"/>
    <property type="match status" value="2"/>
</dbReference>
<dbReference type="Pfam" id="PF00034">
    <property type="entry name" value="Cytochrom_C"/>
    <property type="match status" value="1"/>
</dbReference>
<dbReference type="InterPro" id="IPR029010">
    <property type="entry name" value="ThuA-like"/>
</dbReference>
<evidence type="ECO:0000313" key="6">
    <source>
        <dbReference type="EMBL" id="MBA2225433.1"/>
    </source>
</evidence>
<dbReference type="PROSITE" id="PS51007">
    <property type="entry name" value="CYTC"/>
    <property type="match status" value="1"/>
</dbReference>
<comment type="caution">
    <text evidence="6">The sequence shown here is derived from an EMBL/GenBank/DDBJ whole genome shotgun (WGS) entry which is preliminary data.</text>
</comment>
<proteinExistence type="predicted"/>
<name>A0A7V8VCB2_9BACT</name>
<evidence type="ECO:0000256" key="1">
    <source>
        <dbReference type="ARBA" id="ARBA00022617"/>
    </source>
</evidence>
<dbReference type="InterPro" id="IPR036909">
    <property type="entry name" value="Cyt_c-like_dom_sf"/>
</dbReference>
<dbReference type="Proteomes" id="UP000542342">
    <property type="component" value="Unassembled WGS sequence"/>
</dbReference>
<sequence length="1462" mass="161513">MRWLSSLILLGTVATLTVVSQSVLRQPADSNRPSVAPASAPPLRLLFLGDDAGHQPRTRYQIIRPVLAARGIHVDYADSLEVLRPETLSRYDGLIIYANHPRIAPEQEKALVEYVASGKGFIPIHCASYCFLNSPRYVALVGAQFRSHGSGVFRPRVVRPDHPIMQGYEPFSSWDETYVHTRHNEQGRTVLEVRTDGDMQEPWTWVRHEGKGRVFYTAWGHDQRTWSHPGFHNLLERGIRWACGQDPAIAGAYRDKPEMTKLPTGPEPFEYVAAKIPFYPPSKVWGKQAEPLNKMQKPLPTAVSLQRMVTPVGFAVRPFVTEEQLGGKPLAMTWDERGRLFVAITFDYPNELQPPGQGRDRIVMCEDTDGDGQADRVTTFADRLSIPTSLLPYRGGLIVHQPPQTLFLKDTDGDGRADRREVLLSGWGTYDTHAGPSNLRYGFDNWIYGAVGYAGFRGTVAGQRHAFGQGFYRFRIEATGTGADERLTVTALEFLRSTSNNTWGLNFDEWGRLFGSTANGCPIVHMPIANRYYEKVRGLSPTVLANIAPDNHFEPITSKVRQVDWHGGFTAASHIALYTARSYPPEYWNRAAFVSDPTGHLTAAFLLQDRGATVRARYGWNLLASDDEWCAPIDAQVGPDGHVWIIDWYNYIVQHNPTPAGYRTGRGNAYETDLRDKKHGRIYRVVYTAAPIEPRPDLAAANPRAWIAALDHPNLTWRLHAQRLLVERGQTDVVEPLLACLSREGFAPLHALWTLHGLGRLDGQDQRAAEAVLAALRHPQVAVRAAAWQVIPRQNALLARLADAWRQEGYPYVQLSALLALSEFPPHPEAARLLIQACRNWSFLDDELQTALTIASAVHASHLLAQLADLPDRSETQAMVERVARHLASQRESTALGAILQSASQASPALTERLLAGLAAGWPATQRLDSTEGVAKAIPALLPRLSAQGRARLLKLASAWGVSGLEKQLQDLAASARQVLADAQRSNAERAAAARLLIEFQPQENAAVEAVLAAFTPTIPPPLAEELLDALRASQAPALGPALVKVLKQLPPASRDRALALIVERPDAVRALLDAIEKGEARFDWLALDQRVSLAAHPDKTIAARARKLLDLGGGLPNPDRQKVIEDLKPIVLAKNGDAAQGKKVFTQHCSKCHQHSGEGTAIGPDLTGFAVHPKEEILIHILDPSRSVEGNFKAWRVQTTDERTLLGIIGAQTATTLELIDGEARRHVLPKDEIASLVETDKSLMPEGFEKVMSTQELIDLLEFLTLKGKYVPLPLDRVATVVSTKDMFFDRGGTAERLIFPDWKPKVFEGVPFVLVDPQKDTVKNVVMLYGPQGVVPPQMPRRVTLPYSGKAKAIHLLSGIGGWAAQRPMPNGTVSLIVRLHYADGSTEDHELRNGVHFADYIGRFDVPGSKFAFALRNQQVRYLTIPVKRPDAILQSIEFIKGPDRTAPIVVAVTVETP</sequence>
<dbReference type="InterPro" id="IPR013428">
    <property type="entry name" value="Membrane-bound_put_N"/>
</dbReference>
<keyword evidence="7" id="KW-1185">Reference proteome</keyword>
<dbReference type="InterPro" id="IPR011042">
    <property type="entry name" value="6-blade_b-propeller_TolB-like"/>
</dbReference>
<dbReference type="NCBIfam" id="TIGR02603">
    <property type="entry name" value="CxxCH_TIGR02603"/>
    <property type="match status" value="1"/>
</dbReference>
<keyword evidence="2 4" id="KW-0479">Metal-binding</keyword>
<gene>
    <name evidence="6" type="ORF">H0921_04555</name>
</gene>
<evidence type="ECO:0000256" key="4">
    <source>
        <dbReference type="PROSITE-ProRule" id="PRU00433"/>
    </source>
</evidence>
<evidence type="ECO:0000259" key="5">
    <source>
        <dbReference type="PROSITE" id="PS51007"/>
    </source>
</evidence>